<dbReference type="AlphaFoldDB" id="A0A6A6SPD3"/>
<dbReference type="Gene3D" id="2.30.170.40">
    <property type="entry name" value="Ribosomal protein L28/L24"/>
    <property type="match status" value="1"/>
</dbReference>
<evidence type="ECO:0000313" key="7">
    <source>
        <dbReference type="EMBL" id="KAF2648831.1"/>
    </source>
</evidence>
<feature type="compositionally biased region" description="Polar residues" evidence="6">
    <location>
        <begin position="308"/>
        <end position="319"/>
    </location>
</feature>
<comment type="function">
    <text evidence="5">Component of the mitochondrial ribosome (mitoribosome), a dedicated translation machinery responsible for the synthesis of mitochondrial genome-encoded proteins, including at least some of the essential transmembrane subunits of the mitochondrial respiratory chain. The mitoribosomes are attached to the mitochondrial inner membrane and translation products are cotranslationally integrated into the membrane.</text>
</comment>
<dbReference type="HAMAP" id="MF_00373">
    <property type="entry name" value="Ribosomal_bL28"/>
    <property type="match status" value="1"/>
</dbReference>
<dbReference type="Pfam" id="PF00830">
    <property type="entry name" value="Ribosomal_L28"/>
    <property type="match status" value="1"/>
</dbReference>
<dbReference type="GO" id="GO:0003735">
    <property type="term" value="F:structural constituent of ribosome"/>
    <property type="evidence" value="ECO:0007669"/>
    <property type="project" value="InterPro"/>
</dbReference>
<evidence type="ECO:0000256" key="1">
    <source>
        <dbReference type="ARBA" id="ARBA00008760"/>
    </source>
</evidence>
<evidence type="ECO:0000313" key="8">
    <source>
        <dbReference type="Proteomes" id="UP000799324"/>
    </source>
</evidence>
<keyword evidence="2" id="KW-0689">Ribosomal protein</keyword>
<feature type="compositionally biased region" description="Basic and acidic residues" evidence="6">
    <location>
        <begin position="276"/>
        <end position="296"/>
    </location>
</feature>
<dbReference type="FunFam" id="2.30.170.40:FF:000003">
    <property type="entry name" value="54S ribosomal protein L24"/>
    <property type="match status" value="1"/>
</dbReference>
<dbReference type="OrthoDB" id="361870at2759"/>
<dbReference type="InterPro" id="IPR026569">
    <property type="entry name" value="Ribosomal_bL28"/>
</dbReference>
<dbReference type="SUPFAM" id="SSF143800">
    <property type="entry name" value="L28p-like"/>
    <property type="match status" value="1"/>
</dbReference>
<dbReference type="GO" id="GO:0005762">
    <property type="term" value="C:mitochondrial large ribosomal subunit"/>
    <property type="evidence" value="ECO:0007669"/>
    <property type="project" value="TreeGrafter"/>
</dbReference>
<sequence length="319" mass="36318">MPPRCQLLAGNLSLPFRCLRQPPPSYRTFATSQPLAAAKGGDLGSHLPKHVVPKTAPVPRYPYGDSRLFRQADKGLYGGQMIQFGNNVSHRTKTKTRRIWKPNVVSKSFYSVILKKKIKLRVTTSVIKTMEREGGLDEYLLRDNETRVKELGPTGWALRWWLMQTPQVIARMRAEAAALGLAKEVIEENWPAEPAWRTEVKLRQEQLAAEKMGKEEEAEEMKKEEYHKWLRQQSSKLLQRRELLRTLSKREIDAAPSRLAKLKVKVTPDVEAMAARMEKKERMEAARAAEEARETNTELSETAEVGASSDQMRLQALGS</sequence>
<dbReference type="PANTHER" id="PTHR13528:SF2">
    <property type="entry name" value="LARGE RIBOSOMAL SUBUNIT PROTEIN BL28M"/>
    <property type="match status" value="1"/>
</dbReference>
<dbReference type="InterPro" id="IPR037147">
    <property type="entry name" value="Ribosomal_bL28_sf"/>
</dbReference>
<reference evidence="7" key="1">
    <citation type="journal article" date="2020" name="Stud. Mycol.">
        <title>101 Dothideomycetes genomes: a test case for predicting lifestyles and emergence of pathogens.</title>
        <authorList>
            <person name="Haridas S."/>
            <person name="Albert R."/>
            <person name="Binder M."/>
            <person name="Bloem J."/>
            <person name="Labutti K."/>
            <person name="Salamov A."/>
            <person name="Andreopoulos B."/>
            <person name="Baker S."/>
            <person name="Barry K."/>
            <person name="Bills G."/>
            <person name="Bluhm B."/>
            <person name="Cannon C."/>
            <person name="Castanera R."/>
            <person name="Culley D."/>
            <person name="Daum C."/>
            <person name="Ezra D."/>
            <person name="Gonzalez J."/>
            <person name="Henrissat B."/>
            <person name="Kuo A."/>
            <person name="Liang C."/>
            <person name="Lipzen A."/>
            <person name="Lutzoni F."/>
            <person name="Magnuson J."/>
            <person name="Mondo S."/>
            <person name="Nolan M."/>
            <person name="Ohm R."/>
            <person name="Pangilinan J."/>
            <person name="Park H.-J."/>
            <person name="Ramirez L."/>
            <person name="Alfaro M."/>
            <person name="Sun H."/>
            <person name="Tritt A."/>
            <person name="Yoshinaga Y."/>
            <person name="Zwiers L.-H."/>
            <person name="Turgeon B."/>
            <person name="Goodwin S."/>
            <person name="Spatafora J."/>
            <person name="Crous P."/>
            <person name="Grigoriev I."/>
        </authorList>
    </citation>
    <scope>NUCLEOTIDE SEQUENCE</scope>
    <source>
        <strain evidence="7">CBS 122681</strain>
    </source>
</reference>
<proteinExistence type="inferred from homology"/>
<evidence type="ECO:0000256" key="3">
    <source>
        <dbReference type="ARBA" id="ARBA00023274"/>
    </source>
</evidence>
<dbReference type="InterPro" id="IPR034704">
    <property type="entry name" value="Ribosomal_bL28/bL31-like_sf"/>
</dbReference>
<keyword evidence="3" id="KW-0687">Ribonucleoprotein</keyword>
<dbReference type="EMBL" id="MU004519">
    <property type="protein sequence ID" value="KAF2648831.1"/>
    <property type="molecule type" value="Genomic_DNA"/>
</dbReference>
<dbReference type="PANTHER" id="PTHR13528">
    <property type="entry name" value="39S RIBOSOMAL PROTEIN L28, MITOCHONDRIAL"/>
    <property type="match status" value="1"/>
</dbReference>
<gene>
    <name evidence="7" type="ORF">K491DRAFT_698597</name>
</gene>
<feature type="region of interest" description="Disordered" evidence="6">
    <location>
        <begin position="276"/>
        <end position="319"/>
    </location>
</feature>
<name>A0A6A6SPD3_9PLEO</name>
<dbReference type="Proteomes" id="UP000799324">
    <property type="component" value="Unassembled WGS sequence"/>
</dbReference>
<keyword evidence="8" id="KW-1185">Reference proteome</keyword>
<comment type="similarity">
    <text evidence="1">Belongs to the bacterial ribosomal protein bL28 family.</text>
</comment>
<evidence type="ECO:0000256" key="5">
    <source>
        <dbReference type="ARBA" id="ARBA00037226"/>
    </source>
</evidence>
<protein>
    <recommendedName>
        <fullName evidence="4">Large ribosomal subunit protein bL28m</fullName>
    </recommendedName>
</protein>
<accession>A0A6A6SPD3</accession>
<organism evidence="7 8">
    <name type="scientific">Lophiostoma macrostomum CBS 122681</name>
    <dbReference type="NCBI Taxonomy" id="1314788"/>
    <lineage>
        <taxon>Eukaryota</taxon>
        <taxon>Fungi</taxon>
        <taxon>Dikarya</taxon>
        <taxon>Ascomycota</taxon>
        <taxon>Pezizomycotina</taxon>
        <taxon>Dothideomycetes</taxon>
        <taxon>Pleosporomycetidae</taxon>
        <taxon>Pleosporales</taxon>
        <taxon>Lophiostomataceae</taxon>
        <taxon>Lophiostoma</taxon>
    </lineage>
</organism>
<evidence type="ECO:0000256" key="2">
    <source>
        <dbReference type="ARBA" id="ARBA00022980"/>
    </source>
</evidence>
<evidence type="ECO:0000256" key="6">
    <source>
        <dbReference type="SAM" id="MobiDB-lite"/>
    </source>
</evidence>
<evidence type="ECO:0000256" key="4">
    <source>
        <dbReference type="ARBA" id="ARBA00035269"/>
    </source>
</evidence>